<dbReference type="EC" id="5.2.1.8" evidence="3"/>
<dbReference type="PANTHER" id="PTHR47245:SF2">
    <property type="entry name" value="PEPTIDYL-PROLYL CIS-TRANS ISOMERASE HP_0175-RELATED"/>
    <property type="match status" value="1"/>
</dbReference>
<feature type="signal peptide" evidence="6">
    <location>
        <begin position="1"/>
        <end position="29"/>
    </location>
</feature>
<dbReference type="Proteomes" id="UP000250079">
    <property type="component" value="Chromosome"/>
</dbReference>
<evidence type="ECO:0000256" key="4">
    <source>
        <dbReference type="ARBA" id="ARBA00023110"/>
    </source>
</evidence>
<reference evidence="8 9" key="1">
    <citation type="submission" date="2016-12" db="EMBL/GenBank/DDBJ databases">
        <authorList>
            <person name="Song W.-J."/>
            <person name="Kurnit D.M."/>
        </authorList>
    </citation>
    <scope>NUCLEOTIDE SEQUENCE [LARGE SCALE GENOMIC DNA]</scope>
    <source>
        <strain evidence="8 9">IMCC3135</strain>
    </source>
</reference>
<dbReference type="EMBL" id="CP018632">
    <property type="protein sequence ID" value="ASJ75321.1"/>
    <property type="molecule type" value="Genomic_DNA"/>
</dbReference>
<proteinExistence type="inferred from homology"/>
<evidence type="ECO:0000256" key="2">
    <source>
        <dbReference type="ARBA" id="ARBA00007656"/>
    </source>
</evidence>
<evidence type="ECO:0000313" key="8">
    <source>
        <dbReference type="EMBL" id="ASJ75321.1"/>
    </source>
</evidence>
<gene>
    <name evidence="8" type="ORF">IMCC3135_26330</name>
</gene>
<organism evidence="8 9">
    <name type="scientific">Granulosicoccus antarcticus IMCC3135</name>
    <dbReference type="NCBI Taxonomy" id="1192854"/>
    <lineage>
        <taxon>Bacteria</taxon>
        <taxon>Pseudomonadati</taxon>
        <taxon>Pseudomonadota</taxon>
        <taxon>Gammaproteobacteria</taxon>
        <taxon>Chromatiales</taxon>
        <taxon>Granulosicoccaceae</taxon>
        <taxon>Granulosicoccus</taxon>
    </lineage>
</organism>
<keyword evidence="4 5" id="KW-0697">Rotamase</keyword>
<keyword evidence="6" id="KW-0732">Signal</keyword>
<dbReference type="SUPFAM" id="SSF54534">
    <property type="entry name" value="FKBP-like"/>
    <property type="match status" value="1"/>
</dbReference>
<dbReference type="OrthoDB" id="14196at2"/>
<dbReference type="InterPro" id="IPR027304">
    <property type="entry name" value="Trigger_fact/SurA_dom_sf"/>
</dbReference>
<keyword evidence="9" id="KW-1185">Reference proteome</keyword>
<evidence type="ECO:0000256" key="3">
    <source>
        <dbReference type="ARBA" id="ARBA00013194"/>
    </source>
</evidence>
<evidence type="ECO:0000259" key="7">
    <source>
        <dbReference type="PROSITE" id="PS50198"/>
    </source>
</evidence>
<dbReference type="InterPro" id="IPR050245">
    <property type="entry name" value="PrsA_foldase"/>
</dbReference>
<dbReference type="KEGG" id="gai:IMCC3135_26330"/>
<dbReference type="GO" id="GO:0003755">
    <property type="term" value="F:peptidyl-prolyl cis-trans isomerase activity"/>
    <property type="evidence" value="ECO:0007669"/>
    <property type="project" value="UniProtKB-KW"/>
</dbReference>
<dbReference type="InterPro" id="IPR046357">
    <property type="entry name" value="PPIase_dom_sf"/>
</dbReference>
<dbReference type="RefSeq" id="WP_088920248.1">
    <property type="nucleotide sequence ID" value="NZ_CP018632.1"/>
</dbReference>
<feature type="chain" id="PRO_5016236183" description="peptidylprolyl isomerase" evidence="6">
    <location>
        <begin position="30"/>
        <end position="291"/>
    </location>
</feature>
<sequence length="291" mass="31072">MPTVQTSSSALTIPVLALTALFSLSPVHAQDATQTDAKESTAATSTAATVDSALPEGAAASVNGRPILDMSVDNVTQQVTAGGQQADEARIIEELINLEVLAQEAEKLSLDETAEISAALQLQYTQIMANAYLAKKGSEMIFSEEELQAEYKAQSTGLDRAEYRASHILLETQEDAQRVIDELAAGKTFEELAQAESIDPAGESGGDLGWFQANTMVPEFTAAVAEMEVGDTSKTPVESEFGFHVIKLVDQREAALPDFDSVKTGLKNLAVRKALATHVEELRAASDIKTR</sequence>
<dbReference type="PANTHER" id="PTHR47245">
    <property type="entry name" value="PEPTIDYLPROLYL ISOMERASE"/>
    <property type="match status" value="1"/>
</dbReference>
<protein>
    <recommendedName>
        <fullName evidence="3">peptidylprolyl isomerase</fullName>
        <ecNumber evidence="3">5.2.1.8</ecNumber>
    </recommendedName>
</protein>
<dbReference type="InterPro" id="IPR000297">
    <property type="entry name" value="PPIase_PpiC"/>
</dbReference>
<dbReference type="AlphaFoldDB" id="A0A2Z2NZF4"/>
<keyword evidence="5 8" id="KW-0413">Isomerase</keyword>
<comment type="similarity">
    <text evidence="2">Belongs to the PpiC/parvulin rotamase family.</text>
</comment>
<feature type="domain" description="PpiC" evidence="7">
    <location>
        <begin position="160"/>
        <end position="250"/>
    </location>
</feature>
<evidence type="ECO:0000256" key="5">
    <source>
        <dbReference type="PROSITE-ProRule" id="PRU00278"/>
    </source>
</evidence>
<comment type="catalytic activity">
    <reaction evidence="1">
        <text>[protein]-peptidylproline (omega=180) = [protein]-peptidylproline (omega=0)</text>
        <dbReference type="Rhea" id="RHEA:16237"/>
        <dbReference type="Rhea" id="RHEA-COMP:10747"/>
        <dbReference type="Rhea" id="RHEA-COMP:10748"/>
        <dbReference type="ChEBI" id="CHEBI:83833"/>
        <dbReference type="ChEBI" id="CHEBI:83834"/>
        <dbReference type="EC" id="5.2.1.8"/>
    </reaction>
</comment>
<dbReference type="Pfam" id="PF00639">
    <property type="entry name" value="Rotamase"/>
    <property type="match status" value="1"/>
</dbReference>
<dbReference type="Gene3D" id="3.10.50.40">
    <property type="match status" value="1"/>
</dbReference>
<dbReference type="SUPFAM" id="SSF109998">
    <property type="entry name" value="Triger factor/SurA peptide-binding domain-like"/>
    <property type="match status" value="1"/>
</dbReference>
<name>A0A2Z2NZF4_9GAMM</name>
<evidence type="ECO:0000256" key="6">
    <source>
        <dbReference type="SAM" id="SignalP"/>
    </source>
</evidence>
<dbReference type="PROSITE" id="PS50198">
    <property type="entry name" value="PPIC_PPIASE_2"/>
    <property type="match status" value="1"/>
</dbReference>
<evidence type="ECO:0000313" key="9">
    <source>
        <dbReference type="Proteomes" id="UP000250079"/>
    </source>
</evidence>
<evidence type="ECO:0000256" key="1">
    <source>
        <dbReference type="ARBA" id="ARBA00000971"/>
    </source>
</evidence>
<accession>A0A2Z2NZF4</accession>